<dbReference type="PROSITE" id="PS51257">
    <property type="entry name" value="PROKAR_LIPOPROTEIN"/>
    <property type="match status" value="1"/>
</dbReference>
<evidence type="ECO:0000313" key="2">
    <source>
        <dbReference type="Proteomes" id="UP000045782"/>
    </source>
</evidence>
<reference evidence="1 2" key="1">
    <citation type="submission" date="2015-03" db="EMBL/GenBank/DDBJ databases">
        <authorList>
            <person name="Murphy D."/>
        </authorList>
    </citation>
    <scope>NUCLEOTIDE SEQUENCE [LARGE SCALE GENOMIC DNA]</scope>
    <source>
        <strain evidence="1 2">PAP088</strain>
    </source>
</reference>
<dbReference type="EMBL" id="CSWP01000015">
    <property type="protein sequence ID" value="CPV72999.1"/>
    <property type="molecule type" value="Genomic_DNA"/>
</dbReference>
<organism evidence="1 2">
    <name type="scientific">Mycobacteroides abscessus</name>
    <dbReference type="NCBI Taxonomy" id="36809"/>
    <lineage>
        <taxon>Bacteria</taxon>
        <taxon>Bacillati</taxon>
        <taxon>Actinomycetota</taxon>
        <taxon>Actinomycetes</taxon>
        <taxon>Mycobacteriales</taxon>
        <taxon>Mycobacteriaceae</taxon>
        <taxon>Mycobacteroides</taxon>
    </lineage>
</organism>
<dbReference type="PANTHER" id="PTHR46211:SF14">
    <property type="entry name" value="GLYCEROPHOSPHODIESTER PHOSPHODIESTERASE"/>
    <property type="match status" value="1"/>
</dbReference>
<dbReference type="Gene3D" id="3.20.20.190">
    <property type="entry name" value="Phosphatidylinositol (PI) phosphodiesterase"/>
    <property type="match status" value="1"/>
</dbReference>
<dbReference type="PANTHER" id="PTHR46211">
    <property type="entry name" value="GLYCEROPHOSPHORYL DIESTER PHOSPHODIESTERASE"/>
    <property type="match status" value="1"/>
</dbReference>
<name>A0A0U0ZUQ8_9MYCO</name>
<dbReference type="SUPFAM" id="SSF51695">
    <property type="entry name" value="PLC-like phosphodiesterases"/>
    <property type="match status" value="1"/>
</dbReference>
<dbReference type="RefSeq" id="WP_016892955.1">
    <property type="nucleotide sequence ID" value="NZ_CSWP01000015.1"/>
</dbReference>
<proteinExistence type="predicted"/>
<evidence type="ECO:0000313" key="1">
    <source>
        <dbReference type="EMBL" id="CPV72999.1"/>
    </source>
</evidence>
<dbReference type="GO" id="GO:0006629">
    <property type="term" value="P:lipid metabolic process"/>
    <property type="evidence" value="ECO:0007669"/>
    <property type="project" value="InterPro"/>
</dbReference>
<dbReference type="PROSITE" id="PS50007">
    <property type="entry name" value="PIPLC_X_DOMAIN"/>
    <property type="match status" value="1"/>
</dbReference>
<dbReference type="PROSITE" id="PS51704">
    <property type="entry name" value="GP_PDE"/>
    <property type="match status" value="1"/>
</dbReference>
<dbReference type="Proteomes" id="UP000045782">
    <property type="component" value="Unassembled WGS sequence"/>
</dbReference>
<dbReference type="InterPro" id="IPR030395">
    <property type="entry name" value="GP_PDE_dom"/>
</dbReference>
<dbReference type="InterPro" id="IPR017946">
    <property type="entry name" value="PLC-like_Pdiesterase_TIM-brl"/>
</dbReference>
<dbReference type="GO" id="GO:0008081">
    <property type="term" value="F:phosphoric diester hydrolase activity"/>
    <property type="evidence" value="ECO:0007669"/>
    <property type="project" value="InterPro"/>
</dbReference>
<dbReference type="AlphaFoldDB" id="A0A0U0ZUQ8"/>
<accession>A0A0U0ZUQ8</accession>
<protein>
    <submittedName>
        <fullName evidence="1">Putative glycerophosphoryl diester phosphodiesterase (GlpQ)</fullName>
    </submittedName>
</protein>
<sequence length="332" mass="35982">MKRIAAVLAVTLALVSCGDEDTKSFDLQAHRGGRGETTEESLRAFAKALELGVSTLELDIVISKDGKPMVWHDPVIDPAKCSDTGPVRPGDPQFPYVGKLVKDLTSGQLHTLDCGKLLTDFPRAEVVKNDKIAQLSDVFALADSYHADVRFNIETKVEAAEPQKSAEPQRFVDIILETIRAAGKLDKVEIQSFDWRTLPMTQRAEPGIPLVALWDETTWYPGSPWLGGVDPAIVSDPIDGAKQIGATILSPGYTVPYGGKVGDPGFALVADKKFIDKAHGLGLKVIPWTINDAETMKAQIDAGADGIISDYPTTLRKVMAESDLPLPPAYHR</sequence>
<gene>
    <name evidence="1" type="ORF">ERS075579_05236</name>
</gene>
<dbReference type="Pfam" id="PF03009">
    <property type="entry name" value="GDPD"/>
    <property type="match status" value="1"/>
</dbReference>